<evidence type="ECO:0000256" key="3">
    <source>
        <dbReference type="ARBA" id="ARBA00022741"/>
    </source>
</evidence>
<dbReference type="InterPro" id="IPR013546">
    <property type="entry name" value="PII_UdlTrfase/GS_AdlTrfase"/>
</dbReference>
<evidence type="ECO:0000256" key="6">
    <source>
        <dbReference type="ARBA" id="ARBA00023268"/>
    </source>
</evidence>
<dbReference type="InterPro" id="IPR005190">
    <property type="entry name" value="GlnE_rpt_dom"/>
</dbReference>
<protein>
    <submittedName>
        <fullName evidence="9">Bifunctional [glutamine synthetase] adenylyltransferase/[glutamine synthetase]-adenylyl-L-tyrosine phosphorylase</fullName>
        <ecNumber evidence="9">2.7.7.42</ecNumber>
        <ecNumber evidence="9">2.7.7.89</ecNumber>
    </submittedName>
</protein>
<dbReference type="GO" id="GO:0005829">
    <property type="term" value="C:cytosol"/>
    <property type="evidence" value="ECO:0007669"/>
    <property type="project" value="TreeGrafter"/>
</dbReference>
<dbReference type="Proteomes" id="UP000298173">
    <property type="component" value="Unassembled WGS sequence"/>
</dbReference>
<dbReference type="Gene3D" id="3.30.460.10">
    <property type="entry name" value="Beta Polymerase, domain 2"/>
    <property type="match status" value="2"/>
</dbReference>
<dbReference type="EC" id="2.7.7.89" evidence="9"/>
<feature type="domain" description="PII-uridylyltransferase/Glutamine-synthetase adenylyltransferase" evidence="8">
    <location>
        <begin position="886"/>
        <end position="1024"/>
    </location>
</feature>
<name>A0A4R8V503_9MICO</name>
<keyword evidence="1 9" id="KW-0808">Transferase</keyword>
<feature type="domain" description="Glutamate-ammonia ligase adenylyltransferase repeated" evidence="7">
    <location>
        <begin position="612"/>
        <end position="860"/>
    </location>
</feature>
<organism evidence="9 10">
    <name type="scientific">Cryobacterium glaciale</name>
    <dbReference type="NCBI Taxonomy" id="1259145"/>
    <lineage>
        <taxon>Bacteria</taxon>
        <taxon>Bacillati</taxon>
        <taxon>Actinomycetota</taxon>
        <taxon>Actinomycetes</taxon>
        <taxon>Micrococcales</taxon>
        <taxon>Microbacteriaceae</taxon>
        <taxon>Cryobacterium</taxon>
    </lineage>
</organism>
<keyword evidence="2 9" id="KW-0548">Nucleotidyltransferase</keyword>
<gene>
    <name evidence="9" type="ORF">E3O06_01965</name>
</gene>
<dbReference type="NCBIfam" id="NF010707">
    <property type="entry name" value="PRK14109.1"/>
    <property type="match status" value="1"/>
</dbReference>
<evidence type="ECO:0000259" key="8">
    <source>
        <dbReference type="Pfam" id="PF08335"/>
    </source>
</evidence>
<feature type="domain" description="PII-uridylyltransferase/Glutamine-synthetase adenylyltransferase" evidence="8">
    <location>
        <begin position="374"/>
        <end position="507"/>
    </location>
</feature>
<accession>A0A4R8V503</accession>
<proteinExistence type="predicted"/>
<dbReference type="InterPro" id="IPR023057">
    <property type="entry name" value="GlnE"/>
</dbReference>
<dbReference type="GO" id="GO:0008882">
    <property type="term" value="F:[glutamate-ammonia-ligase] adenylyltransferase activity"/>
    <property type="evidence" value="ECO:0007669"/>
    <property type="project" value="UniProtKB-EC"/>
</dbReference>
<dbReference type="Gene3D" id="1.20.120.330">
    <property type="entry name" value="Nucleotidyltransferases domain 2"/>
    <property type="match status" value="2"/>
</dbReference>
<keyword evidence="6" id="KW-0511">Multifunctional enzyme</keyword>
<evidence type="ECO:0000256" key="2">
    <source>
        <dbReference type="ARBA" id="ARBA00022695"/>
    </source>
</evidence>
<dbReference type="Pfam" id="PF03710">
    <property type="entry name" value="GlnE"/>
    <property type="match status" value="2"/>
</dbReference>
<evidence type="ECO:0000256" key="5">
    <source>
        <dbReference type="ARBA" id="ARBA00022842"/>
    </source>
</evidence>
<dbReference type="PANTHER" id="PTHR30621">
    <property type="entry name" value="GLUTAMINE SYNTHETASE ADENYLYLTRANSFERASE"/>
    <property type="match status" value="1"/>
</dbReference>
<evidence type="ECO:0000259" key="7">
    <source>
        <dbReference type="Pfam" id="PF03710"/>
    </source>
</evidence>
<evidence type="ECO:0000256" key="1">
    <source>
        <dbReference type="ARBA" id="ARBA00022679"/>
    </source>
</evidence>
<sequence>MERLHLTLTELVRVGFVDLAEVHGRLDEVAQLGADGPPSGTRPAGRLTDTQALLPLLTATASPDAALVALVALLRQGSAEVFALLQSSAAAGRLLKVLGASSGLTEFFLRHPEELPVLATPLDVLPSVHDLVHDLLDAVGAVDGFSLLIDDEAWVALRVRYRRRLAQLAAFDLEQADPVAGLDGVARTLSDLATAALEAALAVARTMSSGETAGRGVFPTDQVRATRLAVIGMGKAGASELNYVSDVDVIFVADGDETAGLESSRAVEIATRLAVLIMRGLGESGIEPELWEVDPNLRPEGKSGALVRSIESHLAYYDRWAKSWEFQALLKARTLAGDRELGARYIDAVTPKVWSSASRENFVESVQRMRERVTDNIPDDEVDVQLKLGPGGLRDIEFTVQLLQLVHGQTDADVRQAGTLPALTALATAGYVGRAEATEFAQDYRMLRLMEHRLQLQKLRRTHLVPRDEAQLRVLARSTGLATSAAGLTIRWSETKQRVRGLHERLFYRPLLSAVASLPAEGLNLTSAQAEARLAAIGFLNTKGALAHIAALSGGVSRRAAIQRHLLPVLLQWLSQGADPDYGFLAFRRLSDNLGSTYWFLRMLRDSSGAAERLTRVLSGSRYIGELLEKIPEAVAWLEDEADLQPRPLKALQDEARAVLGRHESPDAAATILRAARRREMLRLAFASLLGQIDLDQLGQGLTDVNATYIQGVIAAIRGGDLPVQSAAEAARDGAADPGRSDGDGIEFGVIGMGRFGGAELGFGSDADVMYVFRAGTLEGEAAIERARYIVRELNRLTEDNRLPLDLDIGLRPEGSNGPVVRSLESYQAYYRRWSLTWEAQALLRGRGVAGDATLLRDFDAVADEVRYPTAISEQAVREVRRIKARVENERLPQAADPNRHLKLGRGSLSDVEWLVQLLQLQYAAAIPALRTTSTLSALAEAVSAGLIPAADAAVLRSAWIFASRARSAITLWTNHTSNVLPTDRAALEGIARVMEYPPGSGNQLEDDYLAVTRRSRAVFERLFYGPVERPGPTVG</sequence>
<feature type="domain" description="Glutamate-ammonia ligase adenylyltransferase repeated" evidence="7">
    <location>
        <begin position="93"/>
        <end position="344"/>
    </location>
</feature>
<keyword evidence="3" id="KW-0547">Nucleotide-binding</keyword>
<dbReference type="EMBL" id="SOEY01000006">
    <property type="protein sequence ID" value="TFB76172.1"/>
    <property type="molecule type" value="Genomic_DNA"/>
</dbReference>
<evidence type="ECO:0000313" key="9">
    <source>
        <dbReference type="EMBL" id="TFB76172.1"/>
    </source>
</evidence>
<evidence type="ECO:0000313" key="10">
    <source>
        <dbReference type="Proteomes" id="UP000298173"/>
    </source>
</evidence>
<dbReference type="GO" id="GO:0047388">
    <property type="term" value="F:[glutamine synthetase]-adenylyl-L-tyrosine phosphorylase activity"/>
    <property type="evidence" value="ECO:0007669"/>
    <property type="project" value="UniProtKB-EC"/>
</dbReference>
<dbReference type="SUPFAM" id="SSF81301">
    <property type="entry name" value="Nucleotidyltransferase"/>
    <property type="match status" value="2"/>
</dbReference>
<dbReference type="SUPFAM" id="SSF81593">
    <property type="entry name" value="Nucleotidyltransferase substrate binding subunit/domain"/>
    <property type="match status" value="2"/>
</dbReference>
<dbReference type="Pfam" id="PF08335">
    <property type="entry name" value="GlnD_UR_UTase"/>
    <property type="match status" value="2"/>
</dbReference>
<evidence type="ECO:0000256" key="4">
    <source>
        <dbReference type="ARBA" id="ARBA00022840"/>
    </source>
</evidence>
<keyword evidence="4" id="KW-0067">ATP-binding</keyword>
<reference evidence="9 10" key="1">
    <citation type="submission" date="2019-03" db="EMBL/GenBank/DDBJ databases">
        <title>Genomics of glacier-inhabiting Cryobacterium strains.</title>
        <authorList>
            <person name="Liu Q."/>
            <person name="Xin Y.-H."/>
        </authorList>
    </citation>
    <scope>NUCLEOTIDE SEQUENCE [LARGE SCALE GENOMIC DNA]</scope>
    <source>
        <strain evidence="9 10">HLT2-23</strain>
    </source>
</reference>
<dbReference type="OrthoDB" id="9759366at2"/>
<dbReference type="CDD" id="cd05401">
    <property type="entry name" value="NT_GlnE_GlnD_like"/>
    <property type="match status" value="2"/>
</dbReference>
<dbReference type="AlphaFoldDB" id="A0A4R8V503"/>
<dbReference type="PANTHER" id="PTHR30621:SF0">
    <property type="entry name" value="BIFUNCTIONAL GLUTAMINE SYNTHETASE ADENYLYLTRANSFERASE_ADENYLYL-REMOVING ENZYME"/>
    <property type="match status" value="1"/>
</dbReference>
<dbReference type="InterPro" id="IPR043519">
    <property type="entry name" value="NT_sf"/>
</dbReference>
<keyword evidence="5" id="KW-0460">Magnesium</keyword>
<dbReference type="RefSeq" id="WP_134501350.1">
    <property type="nucleotide sequence ID" value="NZ_SOEY01000006.1"/>
</dbReference>
<dbReference type="EC" id="2.7.7.42" evidence="9"/>
<comment type="caution">
    <text evidence="9">The sequence shown here is derived from an EMBL/GenBank/DDBJ whole genome shotgun (WGS) entry which is preliminary data.</text>
</comment>
<dbReference type="GO" id="GO:0005524">
    <property type="term" value="F:ATP binding"/>
    <property type="evidence" value="ECO:0007669"/>
    <property type="project" value="UniProtKB-KW"/>
</dbReference>
<keyword evidence="10" id="KW-1185">Reference proteome</keyword>
<dbReference type="GO" id="GO:0000820">
    <property type="term" value="P:regulation of glutamine family amino acid metabolic process"/>
    <property type="evidence" value="ECO:0007669"/>
    <property type="project" value="TreeGrafter"/>
</dbReference>